<dbReference type="RefSeq" id="WP_285273848.1">
    <property type="nucleotide sequence ID" value="NZ_JASNVW010000003.1"/>
</dbReference>
<accession>A0ABD4Z7E5</accession>
<feature type="domain" description="THUMP" evidence="2">
    <location>
        <begin position="57"/>
        <end position="161"/>
    </location>
</feature>
<dbReference type="InterPro" id="IPR025849">
    <property type="entry name" value="MJ0421-like_SPOUT_MTase"/>
</dbReference>
<keyword evidence="1" id="KW-0694">RNA-binding</keyword>
<dbReference type="SMART" id="SM00981">
    <property type="entry name" value="THUMP"/>
    <property type="match status" value="1"/>
</dbReference>
<reference evidence="3 4" key="1">
    <citation type="submission" date="2023-05" db="EMBL/GenBank/DDBJ databases">
        <title>A new hyperthermophilic archaea 'Ignisphaera cupida' sp. nov. and description of the family 'Ignisphaeraceae' fam. nov.</title>
        <authorList>
            <person name="Podosokorskaya O.A."/>
            <person name="Elcheninov A.G."/>
            <person name="Klukina A."/>
            <person name="Merkel A.Y."/>
        </authorList>
    </citation>
    <scope>NUCLEOTIDE SEQUENCE [LARGE SCALE GENOMIC DNA]</scope>
    <source>
        <strain evidence="3 4">4213-co</strain>
    </source>
</reference>
<dbReference type="PANTHER" id="PTHR43209:SF1">
    <property type="entry name" value="TRNA SULFURTRANSFERASE"/>
    <property type="match status" value="1"/>
</dbReference>
<dbReference type="Pfam" id="PF02926">
    <property type="entry name" value="THUMP"/>
    <property type="match status" value="1"/>
</dbReference>
<evidence type="ECO:0000256" key="1">
    <source>
        <dbReference type="PROSITE-ProRule" id="PRU00529"/>
    </source>
</evidence>
<dbReference type="Proteomes" id="UP001529235">
    <property type="component" value="Unassembled WGS sequence"/>
</dbReference>
<dbReference type="PANTHER" id="PTHR43209">
    <property type="entry name" value="TRNA SULFURTRANSFERASE"/>
    <property type="match status" value="1"/>
</dbReference>
<protein>
    <submittedName>
        <fullName evidence="3">SPOUT family RNA methylase</fullName>
    </submittedName>
</protein>
<keyword evidence="3" id="KW-0808">Transferase</keyword>
<dbReference type="SUPFAM" id="SSF75217">
    <property type="entry name" value="alpha/beta knot"/>
    <property type="match status" value="1"/>
</dbReference>
<keyword evidence="3" id="KW-0489">Methyltransferase</keyword>
<organism evidence="3 4">
    <name type="scientific">Ignisphaera cupida</name>
    <dbReference type="NCBI Taxonomy" id="3050454"/>
    <lineage>
        <taxon>Archaea</taxon>
        <taxon>Thermoproteota</taxon>
        <taxon>Thermoprotei</taxon>
        <taxon>Desulfurococcales</taxon>
        <taxon>Desulfurococcaceae</taxon>
        <taxon>Ignisphaera</taxon>
    </lineage>
</organism>
<dbReference type="CDD" id="cd11718">
    <property type="entry name" value="THUMP_SPOUT"/>
    <property type="match status" value="1"/>
</dbReference>
<dbReference type="GO" id="GO:0008033">
    <property type="term" value="P:tRNA processing"/>
    <property type="evidence" value="ECO:0007669"/>
    <property type="project" value="UniProtKB-ARBA"/>
</dbReference>
<dbReference type="PROSITE" id="PS51165">
    <property type="entry name" value="THUMP"/>
    <property type="match status" value="1"/>
</dbReference>
<proteinExistence type="predicted"/>
<evidence type="ECO:0000313" key="4">
    <source>
        <dbReference type="Proteomes" id="UP001529235"/>
    </source>
</evidence>
<dbReference type="SUPFAM" id="SSF143437">
    <property type="entry name" value="THUMP domain-like"/>
    <property type="match status" value="1"/>
</dbReference>
<evidence type="ECO:0000259" key="2">
    <source>
        <dbReference type="PROSITE" id="PS51165"/>
    </source>
</evidence>
<dbReference type="GO" id="GO:0008168">
    <property type="term" value="F:methyltransferase activity"/>
    <property type="evidence" value="ECO:0007669"/>
    <property type="project" value="UniProtKB-KW"/>
</dbReference>
<evidence type="ECO:0000313" key="3">
    <source>
        <dbReference type="EMBL" id="MDK6028862.1"/>
    </source>
</evidence>
<comment type="caution">
    <text evidence="3">The sequence shown here is derived from an EMBL/GenBank/DDBJ whole genome shotgun (WGS) entry which is preliminary data.</text>
</comment>
<dbReference type="InterPro" id="IPR004114">
    <property type="entry name" value="THUMP_dom"/>
</dbReference>
<dbReference type="Pfam" id="PF14419">
    <property type="entry name" value="SPOUT_MTase_2"/>
    <property type="match status" value="1"/>
</dbReference>
<gene>
    <name evidence="3" type="ORF">QPL79_05750</name>
</gene>
<name>A0ABD4Z7E5_9CREN</name>
<keyword evidence="4" id="KW-1185">Reference proteome</keyword>
<dbReference type="GO" id="GO:0032259">
    <property type="term" value="P:methylation"/>
    <property type="evidence" value="ECO:0007669"/>
    <property type="project" value="UniProtKB-KW"/>
</dbReference>
<dbReference type="InterPro" id="IPR050102">
    <property type="entry name" value="tRNA_sulfurtransferase_ThiI"/>
</dbReference>
<sequence length="367" mass="40832">MSISNLECADVIITCKLGMEKVVASYVMEIDPSAKVVPSPENFMGLVLIYNAFNKKMLADEIRKKVPEAEKIYVVEKCSKANINSIVDAVKSIAKDFVFQNESFAVRTTRRGKHSFTSIDVNVAVGAAVKELTGARVDLENPDKVIAIQIIKDVAHISIVSGAEFYKKMRPYKYPMHKIFNRFVVAHEPYLGPPDAAYTFGARIGREVQTYEVGELVVAPIGSVDGYSLYNFLKGLFEGIESRYEVQRKSYGREVAKTKVVVQDMYQFVRSKIGEPLIIFEPEGEPISRVSNEVSEFILSSLRRGRKINIMVGAREGVPTSLFRFANFVLDVAPGIVISTDYALASALIALTTVLHEKLVGEKEENL</sequence>
<dbReference type="InterPro" id="IPR041730">
    <property type="entry name" value="MJ0421-like_THUMP"/>
</dbReference>
<dbReference type="InterPro" id="IPR029028">
    <property type="entry name" value="Alpha/beta_knot_MTases"/>
</dbReference>
<dbReference type="EMBL" id="JASNVW010000003">
    <property type="protein sequence ID" value="MDK6028862.1"/>
    <property type="molecule type" value="Genomic_DNA"/>
</dbReference>
<dbReference type="Gene3D" id="3.30.2130.30">
    <property type="match status" value="1"/>
</dbReference>
<dbReference type="AlphaFoldDB" id="A0ABD4Z7E5"/>
<dbReference type="GO" id="GO:0003723">
    <property type="term" value="F:RNA binding"/>
    <property type="evidence" value="ECO:0007669"/>
    <property type="project" value="UniProtKB-UniRule"/>
</dbReference>